<keyword evidence="4 7" id="KW-0812">Transmembrane</keyword>
<proteinExistence type="inferred from homology"/>
<dbReference type="AlphaFoldDB" id="A0A9Q0GGT4"/>
<reference evidence="9" key="2">
    <citation type="journal article" date="2023" name="Plants (Basel)">
        <title>Annotation of the Turnera subulata (Passifloraceae) Draft Genome Reveals the S-Locus Evolved after the Divergence of Turneroideae from Passifloroideae in a Stepwise Manner.</title>
        <authorList>
            <person name="Henning P.M."/>
            <person name="Roalson E.H."/>
            <person name="Mir W."/>
            <person name="McCubbin A.G."/>
            <person name="Shore J.S."/>
        </authorList>
    </citation>
    <scope>NUCLEOTIDE SEQUENCE</scope>
    <source>
        <strain evidence="9">F60SS</strain>
    </source>
</reference>
<dbReference type="EMBL" id="JAKUCV010000488">
    <property type="protein sequence ID" value="KAJ4849820.1"/>
    <property type="molecule type" value="Genomic_DNA"/>
</dbReference>
<comment type="subcellular location">
    <subcellularLocation>
        <location evidence="1">Vacuole membrane</location>
        <topology evidence="1">Multi-pass membrane protein</topology>
    </subcellularLocation>
</comment>
<feature type="non-terminal residue" evidence="9">
    <location>
        <position position="1"/>
    </location>
</feature>
<evidence type="ECO:0000256" key="4">
    <source>
        <dbReference type="ARBA" id="ARBA00022692"/>
    </source>
</evidence>
<feature type="transmembrane region" description="Helical" evidence="7">
    <location>
        <begin position="16"/>
        <end position="36"/>
    </location>
</feature>
<dbReference type="InterPro" id="IPR009457">
    <property type="entry name" value="THH1/TOM1/TOM3_dom"/>
</dbReference>
<dbReference type="Proteomes" id="UP001141552">
    <property type="component" value="Unassembled WGS sequence"/>
</dbReference>
<keyword evidence="10" id="KW-1185">Reference proteome</keyword>
<evidence type="ECO:0000256" key="1">
    <source>
        <dbReference type="ARBA" id="ARBA00004128"/>
    </source>
</evidence>
<dbReference type="Pfam" id="PF06454">
    <property type="entry name" value="THH1_TOM1-3_dom"/>
    <property type="match status" value="2"/>
</dbReference>
<evidence type="ECO:0000256" key="3">
    <source>
        <dbReference type="ARBA" id="ARBA00022554"/>
    </source>
</evidence>
<evidence type="ECO:0000259" key="8">
    <source>
        <dbReference type="Pfam" id="PF06454"/>
    </source>
</evidence>
<organism evidence="9 10">
    <name type="scientific">Turnera subulata</name>
    <dbReference type="NCBI Taxonomy" id="218843"/>
    <lineage>
        <taxon>Eukaryota</taxon>
        <taxon>Viridiplantae</taxon>
        <taxon>Streptophyta</taxon>
        <taxon>Embryophyta</taxon>
        <taxon>Tracheophyta</taxon>
        <taxon>Spermatophyta</taxon>
        <taxon>Magnoliopsida</taxon>
        <taxon>eudicotyledons</taxon>
        <taxon>Gunneridae</taxon>
        <taxon>Pentapetalae</taxon>
        <taxon>rosids</taxon>
        <taxon>fabids</taxon>
        <taxon>Malpighiales</taxon>
        <taxon>Passifloraceae</taxon>
        <taxon>Turnera</taxon>
    </lineage>
</organism>
<accession>A0A9Q0GGT4</accession>
<comment type="similarity">
    <text evidence="2">Belongs to the plant tobamovirus multiplication TOM1 protein family.</text>
</comment>
<evidence type="ECO:0000256" key="6">
    <source>
        <dbReference type="ARBA" id="ARBA00023136"/>
    </source>
</evidence>
<keyword evidence="5 7" id="KW-1133">Transmembrane helix</keyword>
<evidence type="ECO:0000256" key="7">
    <source>
        <dbReference type="SAM" id="Phobius"/>
    </source>
</evidence>
<protein>
    <recommendedName>
        <fullName evidence="8">THH1/TOM1/TOM3 domain-containing protein</fullName>
    </recommendedName>
</protein>
<gene>
    <name evidence="9" type="ORF">Tsubulata_040645</name>
</gene>
<dbReference type="GO" id="GO:0005774">
    <property type="term" value="C:vacuolar membrane"/>
    <property type="evidence" value="ECO:0007669"/>
    <property type="project" value="UniProtKB-SubCell"/>
</dbReference>
<reference evidence="9" key="1">
    <citation type="submission" date="2022-02" db="EMBL/GenBank/DDBJ databases">
        <authorList>
            <person name="Henning P.M."/>
            <person name="McCubbin A.G."/>
            <person name="Shore J.S."/>
        </authorList>
    </citation>
    <scope>NUCLEOTIDE SEQUENCE</scope>
    <source>
        <strain evidence="9">F60SS</strain>
        <tissue evidence="9">Leaves</tissue>
    </source>
</reference>
<dbReference type="PANTHER" id="PTHR31142">
    <property type="entry name" value="TOBAMOVIRUS MULTIPLICATION PROTEIN 1-LIKE ISOFORM X1"/>
    <property type="match status" value="1"/>
</dbReference>
<feature type="transmembrane region" description="Helical" evidence="7">
    <location>
        <begin position="42"/>
        <end position="63"/>
    </location>
</feature>
<dbReference type="OrthoDB" id="19798at2759"/>
<keyword evidence="3" id="KW-0926">Vacuole</keyword>
<dbReference type="PANTHER" id="PTHR31142:SF22">
    <property type="entry name" value="TOBAMOVIRUS MULTIPLICATION PROTEIN 1-LIKE"/>
    <property type="match status" value="1"/>
</dbReference>
<evidence type="ECO:0000256" key="2">
    <source>
        <dbReference type="ARBA" id="ARBA00006779"/>
    </source>
</evidence>
<evidence type="ECO:0000313" key="9">
    <source>
        <dbReference type="EMBL" id="KAJ4849820.1"/>
    </source>
</evidence>
<comment type="caution">
    <text evidence="9">The sequence shown here is derived from an EMBL/GenBank/DDBJ whole genome shotgun (WGS) entry which is preliminary data.</text>
</comment>
<evidence type="ECO:0000256" key="5">
    <source>
        <dbReference type="ARBA" id="ARBA00022989"/>
    </source>
</evidence>
<evidence type="ECO:0000313" key="10">
    <source>
        <dbReference type="Proteomes" id="UP001141552"/>
    </source>
</evidence>
<feature type="domain" description="THH1/TOM1/TOM3" evidence="8">
    <location>
        <begin position="1"/>
        <end position="51"/>
    </location>
</feature>
<dbReference type="InterPro" id="IPR040226">
    <property type="entry name" value="THH1/TOM1/TOM3"/>
</dbReference>
<feature type="domain" description="THH1/TOM1/TOM3" evidence="8">
    <location>
        <begin position="56"/>
        <end position="84"/>
    </location>
</feature>
<sequence>MLRRFPIESRGRQKKLYEVACVTGICCTCFLIRSFVVRLNCLHAFLHIPILQGEYVLIILSAFDKNADLDVMDHPLLNLIYYMVCFGSLMPDF</sequence>
<keyword evidence="6 7" id="KW-0472">Membrane</keyword>
<name>A0A9Q0GGT4_9ROSI</name>